<evidence type="ECO:0000313" key="2">
    <source>
        <dbReference type="Proteomes" id="UP000790377"/>
    </source>
</evidence>
<protein>
    <submittedName>
        <fullName evidence="1">Uncharacterized protein</fullName>
    </submittedName>
</protein>
<gene>
    <name evidence="1" type="ORF">BJ138DRAFT_1140762</name>
</gene>
<keyword evidence="2" id="KW-1185">Reference proteome</keyword>
<accession>A0ACB8ARZ3</accession>
<evidence type="ECO:0000313" key="1">
    <source>
        <dbReference type="EMBL" id="KAH7915924.1"/>
    </source>
</evidence>
<reference evidence="1" key="1">
    <citation type="journal article" date="2021" name="New Phytol.">
        <title>Evolutionary innovations through gain and loss of genes in the ectomycorrhizal Boletales.</title>
        <authorList>
            <person name="Wu G."/>
            <person name="Miyauchi S."/>
            <person name="Morin E."/>
            <person name="Kuo A."/>
            <person name="Drula E."/>
            <person name="Varga T."/>
            <person name="Kohler A."/>
            <person name="Feng B."/>
            <person name="Cao Y."/>
            <person name="Lipzen A."/>
            <person name="Daum C."/>
            <person name="Hundley H."/>
            <person name="Pangilinan J."/>
            <person name="Johnson J."/>
            <person name="Barry K."/>
            <person name="LaButti K."/>
            <person name="Ng V."/>
            <person name="Ahrendt S."/>
            <person name="Min B."/>
            <person name="Choi I.G."/>
            <person name="Park H."/>
            <person name="Plett J.M."/>
            <person name="Magnuson J."/>
            <person name="Spatafora J.W."/>
            <person name="Nagy L.G."/>
            <person name="Henrissat B."/>
            <person name="Grigoriev I.V."/>
            <person name="Yang Z.L."/>
            <person name="Xu J."/>
            <person name="Martin F.M."/>
        </authorList>
    </citation>
    <scope>NUCLEOTIDE SEQUENCE</scope>
    <source>
        <strain evidence="1">ATCC 28755</strain>
    </source>
</reference>
<comment type="caution">
    <text evidence="1">The sequence shown here is derived from an EMBL/GenBank/DDBJ whole genome shotgun (WGS) entry which is preliminary data.</text>
</comment>
<sequence length="760" mass="80948">MSGLPTPSRSRTKTSDLSEIFRGSSTSRQNAKTISPTSGSPQATSTHDRPISTPKPRRSMLPFLGRKKAAEQVAPPALPSRSSSNASGIPGSSTLPRSFRNAKTAVIVSPPDEPSAHDPNLPSTLPPLNVSSPSLGSKFAAHFSPLRSPSKSQKVRHSAALKPAMLHSQSTSSLSPPTITSRGTSFESQSSAHSRSSTPRPSHQQTSVVTYYPDAEDYTDLFTLPNPPSKASKTASNLRPLKLQASFKSPQSLELSPNSPTPPTSPRMQFPVPPSTIGRPPRSSTERPNARRSRDTTGGDSASTRRSSGSIKPPPKGHRPPSVNQELEIGSTVTIVRPSMDERDRLRAVSEGDSPRTAAFKQSMVPMLPKSSSMRRPASFQPGIPSKAPTAPPSAPLPSPPSDPPTSPPSQPLPSTPPGPSDTFIQSIAFRPALRTSNITSRPRASTLSGMPPTPSSQSAPIFAPTSSGPAPASLQNPHHIRCGKFDGDFISRASPSELRDALSVAKMKYDRLKDHLCDVTKKHDEEKAEMIKTIEALQRDARKKAREIEGLRWLVIHNGAVGDIDAAANLARRADDEPHGDSTIAILDNTRASSPSKLKRSRTVPDALLSSPGIQNYAVGIPTSYSSGSRSPSGLGFDFLQPSTSSSTLELPVTDYSMASSATSSRSSLSLPGLTPSTTSSLSAIPEQPSGDLVITRADRQRMKEERRASRALRRISASSITSSSSVVNVLHVTSDDDKAFDPPSMDVVLEKLRPFGST</sequence>
<organism evidence="1 2">
    <name type="scientific">Hygrophoropsis aurantiaca</name>
    <dbReference type="NCBI Taxonomy" id="72124"/>
    <lineage>
        <taxon>Eukaryota</taxon>
        <taxon>Fungi</taxon>
        <taxon>Dikarya</taxon>
        <taxon>Basidiomycota</taxon>
        <taxon>Agaricomycotina</taxon>
        <taxon>Agaricomycetes</taxon>
        <taxon>Agaricomycetidae</taxon>
        <taxon>Boletales</taxon>
        <taxon>Coniophorineae</taxon>
        <taxon>Hygrophoropsidaceae</taxon>
        <taxon>Hygrophoropsis</taxon>
    </lineage>
</organism>
<dbReference type="Proteomes" id="UP000790377">
    <property type="component" value="Unassembled WGS sequence"/>
</dbReference>
<name>A0ACB8ARZ3_9AGAM</name>
<dbReference type="EMBL" id="MU267595">
    <property type="protein sequence ID" value="KAH7915924.1"/>
    <property type="molecule type" value="Genomic_DNA"/>
</dbReference>
<proteinExistence type="predicted"/>